<evidence type="ECO:0000313" key="1">
    <source>
        <dbReference type="EMBL" id="GGJ13471.1"/>
    </source>
</evidence>
<protein>
    <submittedName>
        <fullName evidence="1">Lipoprotein</fullName>
    </submittedName>
</protein>
<dbReference type="Proteomes" id="UP000657574">
    <property type="component" value="Unassembled WGS sequence"/>
</dbReference>
<keyword evidence="2" id="KW-1185">Reference proteome</keyword>
<dbReference type="EMBL" id="BMQA01000006">
    <property type="protein sequence ID" value="GGJ13471.1"/>
    <property type="molecule type" value="Genomic_DNA"/>
</dbReference>
<comment type="caution">
    <text evidence="1">The sequence shown here is derived from an EMBL/GenBank/DDBJ whole genome shotgun (WGS) entry which is preliminary data.</text>
</comment>
<keyword evidence="1" id="KW-0449">Lipoprotein</keyword>
<gene>
    <name evidence="1" type="ORF">GCM10010121_024950</name>
</gene>
<accession>A0A917KKL8</accession>
<dbReference type="AlphaFoldDB" id="A0A917KKL8"/>
<organism evidence="1 2">
    <name type="scientific">Streptomyces brasiliensis</name>
    <dbReference type="NCBI Taxonomy" id="1954"/>
    <lineage>
        <taxon>Bacteria</taxon>
        <taxon>Bacillati</taxon>
        <taxon>Actinomycetota</taxon>
        <taxon>Actinomycetes</taxon>
        <taxon>Kitasatosporales</taxon>
        <taxon>Streptomycetaceae</taxon>
        <taxon>Streptomyces</taxon>
    </lineage>
</organism>
<reference evidence="1" key="2">
    <citation type="submission" date="2020-09" db="EMBL/GenBank/DDBJ databases">
        <authorList>
            <person name="Sun Q."/>
            <person name="Ohkuma M."/>
        </authorList>
    </citation>
    <scope>NUCLEOTIDE SEQUENCE</scope>
    <source>
        <strain evidence="1">JCM 3086</strain>
    </source>
</reference>
<proteinExistence type="predicted"/>
<evidence type="ECO:0000313" key="2">
    <source>
        <dbReference type="Proteomes" id="UP000657574"/>
    </source>
</evidence>
<reference evidence="1" key="1">
    <citation type="journal article" date="2014" name="Int. J. Syst. Evol. Microbiol.">
        <title>Complete genome sequence of Corynebacterium casei LMG S-19264T (=DSM 44701T), isolated from a smear-ripened cheese.</title>
        <authorList>
            <consortium name="US DOE Joint Genome Institute (JGI-PGF)"/>
            <person name="Walter F."/>
            <person name="Albersmeier A."/>
            <person name="Kalinowski J."/>
            <person name="Ruckert C."/>
        </authorList>
    </citation>
    <scope>NUCLEOTIDE SEQUENCE</scope>
    <source>
        <strain evidence="1">JCM 3086</strain>
    </source>
</reference>
<sequence length="201" mass="21359">MPYRHVRRGGRLPCMGALRWIRRRPRGTRAAAMAGLAVLTVGTVVACEPGGLGSATVAYTTDKTATAEFERRNVDVRWLSCTGTYGSKAYTPGKTPSPAETTAVSVDCQGQTTDNRKITVKGKITRAVDGACVRGDLTGRVGGKMWFHVSGLGNCDATPTPVYAPPVTHRPSGGQRPAPTVTVTRTIWCKGDPTCWPVSGK</sequence>
<name>A0A917KKL8_9ACTN</name>